<dbReference type="SUPFAM" id="SSF53613">
    <property type="entry name" value="Ribokinase-like"/>
    <property type="match status" value="1"/>
</dbReference>
<evidence type="ECO:0000313" key="6">
    <source>
        <dbReference type="Proteomes" id="UP001160334"/>
    </source>
</evidence>
<comment type="caution">
    <text evidence="5">The sequence shown here is derived from an EMBL/GenBank/DDBJ whole genome shotgun (WGS) entry which is preliminary data.</text>
</comment>
<dbReference type="GO" id="GO:0008673">
    <property type="term" value="F:2-dehydro-3-deoxygluconokinase activity"/>
    <property type="evidence" value="ECO:0007669"/>
    <property type="project" value="UniProtKB-EC"/>
</dbReference>
<name>A0ABT6MKP7_9NOCA</name>
<evidence type="ECO:0000313" key="5">
    <source>
        <dbReference type="EMBL" id="MDH6283914.1"/>
    </source>
</evidence>
<organism evidence="5 6">
    <name type="scientific">Prescottella agglutinans</name>
    <dbReference type="NCBI Taxonomy" id="1644129"/>
    <lineage>
        <taxon>Bacteria</taxon>
        <taxon>Bacillati</taxon>
        <taxon>Actinomycetota</taxon>
        <taxon>Actinomycetes</taxon>
        <taxon>Mycobacteriales</taxon>
        <taxon>Nocardiaceae</taxon>
        <taxon>Prescottella</taxon>
    </lineage>
</organism>
<dbReference type="Gene3D" id="3.40.1190.20">
    <property type="match status" value="1"/>
</dbReference>
<protein>
    <submittedName>
        <fullName evidence="5">2-dehydro-3-deoxygluconokinase</fullName>
        <ecNumber evidence="5">2.7.1.45</ecNumber>
    </submittedName>
</protein>
<dbReference type="PANTHER" id="PTHR43320">
    <property type="entry name" value="SUGAR KINASE"/>
    <property type="match status" value="1"/>
</dbReference>
<accession>A0ABT6MKP7</accession>
<dbReference type="PANTHER" id="PTHR43320:SF2">
    <property type="entry name" value="2-DEHYDRO-3-DEOXYGLUCONOKINASE_2-DEHYDRO-3-DEOXYGALACTONOKINASE"/>
    <property type="match status" value="1"/>
</dbReference>
<dbReference type="Proteomes" id="UP001160334">
    <property type="component" value="Unassembled WGS sequence"/>
</dbReference>
<proteinExistence type="inferred from homology"/>
<dbReference type="PROSITE" id="PS00584">
    <property type="entry name" value="PFKB_KINASES_2"/>
    <property type="match status" value="1"/>
</dbReference>
<reference evidence="5 6" key="1">
    <citation type="submission" date="2023-04" db="EMBL/GenBank/DDBJ databases">
        <title>Forest soil microbial communities from Buena Vista Peninsula, Colon Province, Panama.</title>
        <authorList>
            <person name="Bouskill N."/>
        </authorList>
    </citation>
    <scope>NUCLEOTIDE SEQUENCE [LARGE SCALE GENOMIC DNA]</scope>
    <source>
        <strain evidence="5 6">CFH S0262</strain>
    </source>
</reference>
<dbReference type="InterPro" id="IPR029056">
    <property type="entry name" value="Ribokinase-like"/>
</dbReference>
<evidence type="ECO:0000256" key="3">
    <source>
        <dbReference type="ARBA" id="ARBA00022777"/>
    </source>
</evidence>
<feature type="domain" description="Carbohydrate kinase PfkB" evidence="4">
    <location>
        <begin position="15"/>
        <end position="305"/>
    </location>
</feature>
<dbReference type="CDD" id="cd01166">
    <property type="entry name" value="KdgK"/>
    <property type="match status" value="1"/>
</dbReference>
<dbReference type="EC" id="2.7.1.45" evidence="5"/>
<gene>
    <name evidence="5" type="ORF">M2280_005165</name>
</gene>
<keyword evidence="3" id="KW-0418">Kinase</keyword>
<dbReference type="EMBL" id="JARXVC010000017">
    <property type="protein sequence ID" value="MDH6283914.1"/>
    <property type="molecule type" value="Genomic_DNA"/>
</dbReference>
<evidence type="ECO:0000259" key="4">
    <source>
        <dbReference type="Pfam" id="PF00294"/>
    </source>
</evidence>
<dbReference type="InterPro" id="IPR011611">
    <property type="entry name" value="PfkB_dom"/>
</dbReference>
<evidence type="ECO:0000256" key="1">
    <source>
        <dbReference type="ARBA" id="ARBA00010688"/>
    </source>
</evidence>
<dbReference type="InterPro" id="IPR002173">
    <property type="entry name" value="Carboh/pur_kinase_PfkB_CS"/>
</dbReference>
<evidence type="ECO:0000256" key="2">
    <source>
        <dbReference type="ARBA" id="ARBA00022679"/>
    </source>
</evidence>
<keyword evidence="2 5" id="KW-0808">Transferase</keyword>
<dbReference type="InterPro" id="IPR052700">
    <property type="entry name" value="Carb_kinase_PfkB-like"/>
</dbReference>
<comment type="similarity">
    <text evidence="1">Belongs to the carbohydrate kinase PfkB family.</text>
</comment>
<dbReference type="Pfam" id="PF00294">
    <property type="entry name" value="PfkB"/>
    <property type="match status" value="1"/>
</dbReference>
<sequence>MTHPSECSSIATPSVVTLGESLALFTPSEWGYMHSGQRLRLGFGGAESNVAIALSRLGTPSTWIGRVGSDSFGDMIIRQLRAENIVVHAVRDSAPTGLMFKEWAPGGALRVHYRRSASAGSRLCPADIDPELIEQASLLHLTGITPALSASASAAVQAAISIARSADIPISVDLNYRQALWAPEDARPALVNLLKEASIAFAGSDEAALALDRDGDTPAETLACELARLGPREVIIKRGSHGALAYHAGNVHHVDPFPVHAVDPVGAGDAFVGGYLSERIQGKAIDTCLATAAQVGAYACTVQGDWEGSARRHDLVLAPTADVVTR</sequence>
<keyword evidence="6" id="KW-1185">Reference proteome</keyword>